<dbReference type="RefSeq" id="WP_036173640.1">
    <property type="nucleotide sequence ID" value="NZ_AVCZ01000006.1"/>
</dbReference>
<keyword evidence="9 19" id="KW-0808">Transferase</keyword>
<feature type="transmembrane region" description="Helical" evidence="19">
    <location>
        <begin position="183"/>
        <end position="216"/>
    </location>
</feature>
<evidence type="ECO:0000256" key="10">
    <source>
        <dbReference type="ARBA" id="ARBA00022692"/>
    </source>
</evidence>
<evidence type="ECO:0000256" key="14">
    <source>
        <dbReference type="ARBA" id="ARBA00025228"/>
    </source>
</evidence>
<dbReference type="Proteomes" id="UP000030595">
    <property type="component" value="Unassembled WGS sequence"/>
</dbReference>
<evidence type="ECO:0000256" key="3">
    <source>
        <dbReference type="ARBA" id="ARBA00004663"/>
    </source>
</evidence>
<dbReference type="PANTHER" id="PTHR34148:SF1">
    <property type="entry name" value="ADENOSYLCOBINAMIDE-GDP RIBAZOLETRANSFERASE"/>
    <property type="match status" value="1"/>
</dbReference>
<dbReference type="GO" id="GO:0051073">
    <property type="term" value="F:adenosylcobinamide-GDP ribazoletransferase activity"/>
    <property type="evidence" value="ECO:0007669"/>
    <property type="project" value="UniProtKB-UniRule"/>
</dbReference>
<feature type="transmembrane region" description="Helical" evidence="19">
    <location>
        <begin position="112"/>
        <end position="130"/>
    </location>
</feature>
<feature type="transmembrane region" description="Helical" evidence="19">
    <location>
        <begin position="142"/>
        <end position="163"/>
    </location>
</feature>
<dbReference type="NCBIfam" id="TIGR00317">
    <property type="entry name" value="cobS"/>
    <property type="match status" value="1"/>
</dbReference>
<dbReference type="EC" id="2.7.8.26" evidence="5 19"/>
<keyword evidence="21" id="KW-1185">Reference proteome</keyword>
<dbReference type="OrthoDB" id="9794626at2"/>
<dbReference type="AlphaFoldDB" id="A0A0A3J3E6"/>
<keyword evidence="8 19" id="KW-0169">Cobalamin biosynthesis</keyword>
<evidence type="ECO:0000256" key="9">
    <source>
        <dbReference type="ARBA" id="ARBA00022679"/>
    </source>
</evidence>
<evidence type="ECO:0000256" key="11">
    <source>
        <dbReference type="ARBA" id="ARBA00022842"/>
    </source>
</evidence>
<comment type="pathway">
    <text evidence="3 19">Cofactor biosynthesis; adenosylcobalamin biosynthesis; adenosylcobalamin from cob(II)yrinate a,c-diamide: step 7/7.</text>
</comment>
<proteinExistence type="inferred from homology"/>
<evidence type="ECO:0000313" key="21">
    <source>
        <dbReference type="Proteomes" id="UP000030595"/>
    </source>
</evidence>
<dbReference type="EMBL" id="JPVQ01000006">
    <property type="protein sequence ID" value="KGR91564.1"/>
    <property type="molecule type" value="Genomic_DNA"/>
</dbReference>
<evidence type="ECO:0000256" key="4">
    <source>
        <dbReference type="ARBA" id="ARBA00010561"/>
    </source>
</evidence>
<feature type="transmembrane region" description="Helical" evidence="19">
    <location>
        <begin position="35"/>
        <end position="55"/>
    </location>
</feature>
<reference evidence="20 21" key="1">
    <citation type="submission" date="2014-02" db="EMBL/GenBank/DDBJ databases">
        <title>Draft genome sequence of Lysinibacillus massiliensis CCUG 49529.</title>
        <authorList>
            <person name="Zhang F."/>
            <person name="Wang G."/>
            <person name="Zhang L."/>
        </authorList>
    </citation>
    <scope>NUCLEOTIDE SEQUENCE [LARGE SCALE GENOMIC DNA]</scope>
    <source>
        <strain evidence="20 21">CCUG 49529</strain>
    </source>
</reference>
<feature type="transmembrane region" description="Helical" evidence="19">
    <location>
        <begin position="62"/>
        <end position="84"/>
    </location>
</feature>
<comment type="cofactor">
    <cofactor evidence="1 19">
        <name>Mg(2+)</name>
        <dbReference type="ChEBI" id="CHEBI:18420"/>
    </cofactor>
</comment>
<dbReference type="GO" id="GO:0008818">
    <property type="term" value="F:cobalamin 5'-phosphate synthase activity"/>
    <property type="evidence" value="ECO:0007669"/>
    <property type="project" value="UniProtKB-UniRule"/>
</dbReference>
<evidence type="ECO:0000256" key="15">
    <source>
        <dbReference type="ARBA" id="ARBA00032605"/>
    </source>
</evidence>
<keyword evidence="13 19" id="KW-0472">Membrane</keyword>
<dbReference type="eggNOG" id="COG0368">
    <property type="taxonomic scope" value="Bacteria"/>
</dbReference>
<evidence type="ECO:0000256" key="13">
    <source>
        <dbReference type="ARBA" id="ARBA00023136"/>
    </source>
</evidence>
<keyword evidence="12 19" id="KW-1133">Transmembrane helix</keyword>
<comment type="similarity">
    <text evidence="4 19">Belongs to the CobS family.</text>
</comment>
<sequence>MKNIVVSLLLSFQFFTSIPIRKQFTMNRNTVTGMFIWLPIISLLMGMSNGMLFFLNNEYFQFSPLLLAIILVIAGIAMSGGLHLDGWIDMCDAYFSYQDQKKRLEILSDPRVGAFGAIGLIVILLLKIGFYYEVLTSDVNHIVYLILIPFISRIAMLLYFLTMQTAKTDGLATYFKTNVIHKYIFISIVIYIILIFGVAIYIESFTIFLLMFFLLLYYFFYRKWTKKNFGGMTGDLLGAIYESSETLLWGALIFFI</sequence>
<comment type="subcellular location">
    <subcellularLocation>
        <location evidence="2 19">Cell membrane</location>
        <topology evidence="2 19">Multi-pass membrane protein</topology>
    </subcellularLocation>
</comment>
<dbReference type="GO" id="GO:0009236">
    <property type="term" value="P:cobalamin biosynthetic process"/>
    <property type="evidence" value="ECO:0007669"/>
    <property type="project" value="UniProtKB-UniRule"/>
</dbReference>
<evidence type="ECO:0000313" key="20">
    <source>
        <dbReference type="EMBL" id="KGR91564.1"/>
    </source>
</evidence>
<dbReference type="PANTHER" id="PTHR34148">
    <property type="entry name" value="ADENOSYLCOBINAMIDE-GDP RIBAZOLETRANSFERASE"/>
    <property type="match status" value="1"/>
</dbReference>
<dbReference type="Pfam" id="PF02654">
    <property type="entry name" value="CobS"/>
    <property type="match status" value="1"/>
</dbReference>
<keyword evidence="7 19" id="KW-1003">Cell membrane</keyword>
<comment type="catalytic activity">
    <reaction evidence="17 19">
        <text>alpha-ribazole + adenosylcob(III)inamide-GDP = adenosylcob(III)alamin + GMP + H(+)</text>
        <dbReference type="Rhea" id="RHEA:16049"/>
        <dbReference type="ChEBI" id="CHEBI:10329"/>
        <dbReference type="ChEBI" id="CHEBI:15378"/>
        <dbReference type="ChEBI" id="CHEBI:18408"/>
        <dbReference type="ChEBI" id="CHEBI:58115"/>
        <dbReference type="ChEBI" id="CHEBI:60487"/>
        <dbReference type="EC" id="2.7.8.26"/>
    </reaction>
</comment>
<evidence type="ECO:0000256" key="8">
    <source>
        <dbReference type="ARBA" id="ARBA00022573"/>
    </source>
</evidence>
<comment type="caution">
    <text evidence="20">The sequence shown here is derived from an EMBL/GenBank/DDBJ whole genome shotgun (WGS) entry which is preliminary data.</text>
</comment>
<evidence type="ECO:0000256" key="19">
    <source>
        <dbReference type="HAMAP-Rule" id="MF_00719"/>
    </source>
</evidence>
<name>A0A0A3J3E6_9BACL</name>
<keyword evidence="11 19" id="KW-0460">Magnesium</keyword>
<protein>
    <recommendedName>
        <fullName evidence="6 19">Adenosylcobinamide-GDP ribazoletransferase</fullName>
        <ecNumber evidence="5 19">2.7.8.26</ecNumber>
    </recommendedName>
    <alternativeName>
        <fullName evidence="16 19">Cobalamin synthase</fullName>
    </alternativeName>
    <alternativeName>
        <fullName evidence="15 19">Cobalamin-5'-phosphate synthase</fullName>
    </alternativeName>
</protein>
<evidence type="ECO:0000256" key="12">
    <source>
        <dbReference type="ARBA" id="ARBA00022989"/>
    </source>
</evidence>
<evidence type="ECO:0000256" key="1">
    <source>
        <dbReference type="ARBA" id="ARBA00001946"/>
    </source>
</evidence>
<keyword evidence="10 19" id="KW-0812">Transmembrane</keyword>
<evidence type="ECO:0000256" key="5">
    <source>
        <dbReference type="ARBA" id="ARBA00013200"/>
    </source>
</evidence>
<evidence type="ECO:0000256" key="6">
    <source>
        <dbReference type="ARBA" id="ARBA00015850"/>
    </source>
</evidence>
<comment type="catalytic activity">
    <reaction evidence="18 19">
        <text>alpha-ribazole 5'-phosphate + adenosylcob(III)inamide-GDP = adenosylcob(III)alamin 5'-phosphate + GMP + H(+)</text>
        <dbReference type="Rhea" id="RHEA:23560"/>
        <dbReference type="ChEBI" id="CHEBI:15378"/>
        <dbReference type="ChEBI" id="CHEBI:57918"/>
        <dbReference type="ChEBI" id="CHEBI:58115"/>
        <dbReference type="ChEBI" id="CHEBI:60487"/>
        <dbReference type="ChEBI" id="CHEBI:60493"/>
        <dbReference type="EC" id="2.7.8.26"/>
    </reaction>
</comment>
<evidence type="ECO:0000256" key="7">
    <source>
        <dbReference type="ARBA" id="ARBA00022475"/>
    </source>
</evidence>
<accession>A0A0A3J3E6</accession>
<dbReference type="HAMAP" id="MF_00719">
    <property type="entry name" value="CobS"/>
    <property type="match status" value="1"/>
</dbReference>
<dbReference type="UniPathway" id="UPA00148">
    <property type="reaction ID" value="UER00238"/>
</dbReference>
<evidence type="ECO:0000256" key="18">
    <source>
        <dbReference type="ARBA" id="ARBA00049504"/>
    </source>
</evidence>
<evidence type="ECO:0000256" key="17">
    <source>
        <dbReference type="ARBA" id="ARBA00048623"/>
    </source>
</evidence>
<comment type="function">
    <text evidence="14 19">Joins adenosylcobinamide-GDP and alpha-ribazole to generate adenosylcobalamin (Ado-cobalamin). Also synthesizes adenosylcobalamin 5'-phosphate from adenosylcobinamide-GDP and alpha-ribazole 5'-phosphate.</text>
</comment>
<evidence type="ECO:0000256" key="16">
    <source>
        <dbReference type="ARBA" id="ARBA00032853"/>
    </source>
</evidence>
<organism evidence="20 21">
    <name type="scientific">Ureibacillus massiliensis 4400831 = CIP 108448 = CCUG 49529</name>
    <dbReference type="NCBI Taxonomy" id="1211035"/>
    <lineage>
        <taxon>Bacteria</taxon>
        <taxon>Bacillati</taxon>
        <taxon>Bacillota</taxon>
        <taxon>Bacilli</taxon>
        <taxon>Bacillales</taxon>
        <taxon>Caryophanaceae</taxon>
        <taxon>Ureibacillus</taxon>
    </lineage>
</organism>
<dbReference type="InterPro" id="IPR003805">
    <property type="entry name" value="CobS"/>
</dbReference>
<evidence type="ECO:0000256" key="2">
    <source>
        <dbReference type="ARBA" id="ARBA00004651"/>
    </source>
</evidence>
<gene>
    <name evidence="19" type="primary">cobS</name>
    <name evidence="20" type="ORF">CD30_05795</name>
</gene>
<dbReference type="GO" id="GO:0005886">
    <property type="term" value="C:plasma membrane"/>
    <property type="evidence" value="ECO:0007669"/>
    <property type="project" value="UniProtKB-SubCell"/>
</dbReference>